<accession>A0ABU6CP44</accession>
<feature type="region of interest" description="Disordered" evidence="1">
    <location>
        <begin position="48"/>
        <end position="92"/>
    </location>
</feature>
<evidence type="ECO:0000313" key="3">
    <source>
        <dbReference type="Proteomes" id="UP001352223"/>
    </source>
</evidence>
<name>A0ABU6CP44_9ACTN</name>
<keyword evidence="3" id="KW-1185">Reference proteome</keyword>
<reference evidence="2 3" key="1">
    <citation type="submission" date="2022-10" db="EMBL/GenBank/DDBJ databases">
        <authorList>
            <person name="Xie J."/>
            <person name="Shen N."/>
        </authorList>
    </citation>
    <scope>NUCLEOTIDE SEQUENCE [LARGE SCALE GENOMIC DNA]</scope>
    <source>
        <strain evidence="2 3">DSM 41681</strain>
    </source>
</reference>
<dbReference type="EMBL" id="JAOZYB010000361">
    <property type="protein sequence ID" value="MEB3966493.1"/>
    <property type="molecule type" value="Genomic_DNA"/>
</dbReference>
<organism evidence="2 3">
    <name type="scientific">Streptomyces kunmingensis</name>
    <dbReference type="NCBI Taxonomy" id="68225"/>
    <lineage>
        <taxon>Bacteria</taxon>
        <taxon>Bacillati</taxon>
        <taxon>Actinomycetota</taxon>
        <taxon>Actinomycetes</taxon>
        <taxon>Kitasatosporales</taxon>
        <taxon>Streptomycetaceae</taxon>
        <taxon>Streptomyces</taxon>
    </lineage>
</organism>
<comment type="caution">
    <text evidence="2">The sequence shown here is derived from an EMBL/GenBank/DDBJ whole genome shotgun (WGS) entry which is preliminary data.</text>
</comment>
<dbReference type="RefSeq" id="WP_324775826.1">
    <property type="nucleotide sequence ID" value="NZ_BAAATS010000012.1"/>
</dbReference>
<protein>
    <submittedName>
        <fullName evidence="2">Uncharacterized protein</fullName>
    </submittedName>
</protein>
<sequence length="92" mass="10188">MRPPEEYSGGRSATPIYDALYAEYRRSFRTLPGDRSGEEELGFAAFGTGTYGTRHHTPYYTTGQHHYTQQNGRQPGPGGHLPAALPPAPRRP</sequence>
<dbReference type="Proteomes" id="UP001352223">
    <property type="component" value="Unassembled WGS sequence"/>
</dbReference>
<feature type="compositionally biased region" description="Polar residues" evidence="1">
    <location>
        <begin position="59"/>
        <end position="73"/>
    </location>
</feature>
<evidence type="ECO:0000313" key="2">
    <source>
        <dbReference type="EMBL" id="MEB3966493.1"/>
    </source>
</evidence>
<evidence type="ECO:0000256" key="1">
    <source>
        <dbReference type="SAM" id="MobiDB-lite"/>
    </source>
</evidence>
<gene>
    <name evidence="2" type="ORF">OKJ48_40635</name>
</gene>
<proteinExistence type="predicted"/>